<name>A0A8J8T5G8_HALGN</name>
<accession>A0A8J8T5G8</accession>
<comment type="caution">
    <text evidence="1">The sequence shown here is derived from an EMBL/GenBank/DDBJ whole genome shotgun (WGS) entry which is preliminary data.</text>
</comment>
<sequence length="393" mass="45657">MLNFKLLQQFFVDHQIHLKNFELHTKEVSLHDIEAFSEFKIAINQHIVLPHIENVPIQGEQLIPQHIKLRDNIIDVNSMKFQQYNECLVPLGASKYIIRIIPFYNQNYEIFKNSRVIEAIQVLALDQFKVIHQSLLFTLIDNILNAYPNLKELCVSEELFDQQEIQSSNILSENLKLQILRFESIRISGMQYYLDIIQRSKNTLRDLHFDAASYSYQNMVRVRETEIKFCILEYLQGLTKLEKLSLTGRPLNLPSKDIDLLPSLTNLTSLSVEWFAADYMQTFLEMQLLTGLAKLRFISLGTRLPDPAKALRGKHRNLMEIKYMGKEVDSAYANGLGPLVIQNLTLQEVLDIVEGKKYGLIFYGPIQNVQSLQELSPHVLINHNRYFPSDEFN</sequence>
<keyword evidence="2" id="KW-1185">Reference proteome</keyword>
<dbReference type="AlphaFoldDB" id="A0A8J8T5G8"/>
<protein>
    <submittedName>
        <fullName evidence="1">Uncharacterized protein</fullName>
    </submittedName>
</protein>
<dbReference type="SUPFAM" id="SSF52047">
    <property type="entry name" value="RNI-like"/>
    <property type="match status" value="1"/>
</dbReference>
<gene>
    <name evidence="1" type="ORF">FGO68_gene3185</name>
</gene>
<dbReference type="Proteomes" id="UP000785679">
    <property type="component" value="Unassembled WGS sequence"/>
</dbReference>
<evidence type="ECO:0000313" key="2">
    <source>
        <dbReference type="Proteomes" id="UP000785679"/>
    </source>
</evidence>
<dbReference type="InterPro" id="IPR032675">
    <property type="entry name" value="LRR_dom_sf"/>
</dbReference>
<evidence type="ECO:0000313" key="1">
    <source>
        <dbReference type="EMBL" id="TNV82083.1"/>
    </source>
</evidence>
<organism evidence="1 2">
    <name type="scientific">Halteria grandinella</name>
    <dbReference type="NCBI Taxonomy" id="5974"/>
    <lineage>
        <taxon>Eukaryota</taxon>
        <taxon>Sar</taxon>
        <taxon>Alveolata</taxon>
        <taxon>Ciliophora</taxon>
        <taxon>Intramacronucleata</taxon>
        <taxon>Spirotrichea</taxon>
        <taxon>Stichotrichia</taxon>
        <taxon>Sporadotrichida</taxon>
        <taxon>Halteriidae</taxon>
        <taxon>Halteria</taxon>
    </lineage>
</organism>
<proteinExistence type="predicted"/>
<dbReference type="Gene3D" id="3.80.10.10">
    <property type="entry name" value="Ribonuclease Inhibitor"/>
    <property type="match status" value="1"/>
</dbReference>
<reference evidence="1" key="1">
    <citation type="submission" date="2019-06" db="EMBL/GenBank/DDBJ databases">
        <authorList>
            <person name="Zheng W."/>
        </authorList>
    </citation>
    <scope>NUCLEOTIDE SEQUENCE</scope>
    <source>
        <strain evidence="1">QDHG01</strain>
    </source>
</reference>
<dbReference type="EMBL" id="RRYP01005389">
    <property type="protein sequence ID" value="TNV82083.1"/>
    <property type="molecule type" value="Genomic_DNA"/>
</dbReference>